<reference evidence="2" key="1">
    <citation type="submission" date="2023-10" db="EMBL/GenBank/DDBJ databases">
        <authorList>
            <person name="Chen Y."/>
            <person name="Shah S."/>
            <person name="Dougan E. K."/>
            <person name="Thang M."/>
            <person name="Chan C."/>
        </authorList>
    </citation>
    <scope>NUCLEOTIDE SEQUENCE [LARGE SCALE GENOMIC DNA]</scope>
</reference>
<name>A0ABN9XDW5_9DINO</name>
<evidence type="ECO:0000313" key="3">
    <source>
        <dbReference type="Proteomes" id="UP001189429"/>
    </source>
</evidence>
<comment type="caution">
    <text evidence="2">The sequence shown here is derived from an EMBL/GenBank/DDBJ whole genome shotgun (WGS) entry which is preliminary data.</text>
</comment>
<accession>A0ABN9XDW5</accession>
<evidence type="ECO:0000313" key="2">
    <source>
        <dbReference type="EMBL" id="CAK0897805.1"/>
    </source>
</evidence>
<organism evidence="2 3">
    <name type="scientific">Prorocentrum cordatum</name>
    <dbReference type="NCBI Taxonomy" id="2364126"/>
    <lineage>
        <taxon>Eukaryota</taxon>
        <taxon>Sar</taxon>
        <taxon>Alveolata</taxon>
        <taxon>Dinophyceae</taxon>
        <taxon>Prorocentrales</taxon>
        <taxon>Prorocentraceae</taxon>
        <taxon>Prorocentrum</taxon>
    </lineage>
</organism>
<evidence type="ECO:0000256" key="1">
    <source>
        <dbReference type="SAM" id="MobiDB-lite"/>
    </source>
</evidence>
<sequence>GDSPSKQRPSVLWAPHAAAAAAPSHGMRHAAPGPCMAEDVPLEVPEALLPFAARLFAHFPAVMLALGHPLLGTEKLRAASGQQLVHGDRRDEQVSKTSSRWYSGAAGPAPPGPRRGRRSSAGASTRERCCSGTPQPSRPRPPRPRAPTGRRGLEGPRPQLPWVEHRAGCR</sequence>
<feature type="region of interest" description="Disordered" evidence="1">
    <location>
        <begin position="80"/>
        <end position="170"/>
    </location>
</feature>
<feature type="non-terminal residue" evidence="2">
    <location>
        <position position="1"/>
    </location>
</feature>
<dbReference type="EMBL" id="CAUYUJ010020387">
    <property type="protein sequence ID" value="CAK0897805.1"/>
    <property type="molecule type" value="Genomic_DNA"/>
</dbReference>
<protein>
    <submittedName>
        <fullName evidence="2">Uncharacterized protein</fullName>
    </submittedName>
</protein>
<gene>
    <name evidence="2" type="ORF">PCOR1329_LOCUS75871</name>
</gene>
<keyword evidence="3" id="KW-1185">Reference proteome</keyword>
<proteinExistence type="predicted"/>
<dbReference type="Proteomes" id="UP001189429">
    <property type="component" value="Unassembled WGS sequence"/>
</dbReference>